<feature type="compositionally biased region" description="Basic residues" evidence="1">
    <location>
        <begin position="138"/>
        <end position="149"/>
    </location>
</feature>
<feature type="compositionally biased region" description="Low complexity" evidence="1">
    <location>
        <begin position="1"/>
        <end position="10"/>
    </location>
</feature>
<feature type="region of interest" description="Disordered" evidence="1">
    <location>
        <begin position="131"/>
        <end position="153"/>
    </location>
</feature>
<gene>
    <name evidence="2" type="ORF">WJX75_000816</name>
</gene>
<evidence type="ECO:0008006" key="4">
    <source>
        <dbReference type="Google" id="ProtNLM"/>
    </source>
</evidence>
<accession>A0ABR2YUT7</accession>
<organism evidence="2 3">
    <name type="scientific">Coccomyxa subellipsoidea</name>
    <dbReference type="NCBI Taxonomy" id="248742"/>
    <lineage>
        <taxon>Eukaryota</taxon>
        <taxon>Viridiplantae</taxon>
        <taxon>Chlorophyta</taxon>
        <taxon>core chlorophytes</taxon>
        <taxon>Trebouxiophyceae</taxon>
        <taxon>Trebouxiophyceae incertae sedis</taxon>
        <taxon>Coccomyxaceae</taxon>
        <taxon>Coccomyxa</taxon>
    </lineage>
</organism>
<dbReference type="Proteomes" id="UP001491310">
    <property type="component" value="Unassembled WGS sequence"/>
</dbReference>
<evidence type="ECO:0000256" key="1">
    <source>
        <dbReference type="SAM" id="MobiDB-lite"/>
    </source>
</evidence>
<comment type="caution">
    <text evidence="2">The sequence shown here is derived from an EMBL/GenBank/DDBJ whole genome shotgun (WGS) entry which is preliminary data.</text>
</comment>
<dbReference type="EMBL" id="JALJOT010000004">
    <property type="protein sequence ID" value="KAK9915563.1"/>
    <property type="molecule type" value="Genomic_DNA"/>
</dbReference>
<feature type="region of interest" description="Disordered" evidence="1">
    <location>
        <begin position="90"/>
        <end position="117"/>
    </location>
</feature>
<proteinExistence type="predicted"/>
<dbReference type="Gene3D" id="1.20.5.170">
    <property type="match status" value="1"/>
</dbReference>
<protein>
    <recommendedName>
        <fullName evidence="4">BZIP domain-containing protein</fullName>
    </recommendedName>
</protein>
<name>A0ABR2YUT7_9CHLO</name>
<dbReference type="CDD" id="cd14688">
    <property type="entry name" value="bZIP_YAP"/>
    <property type="match status" value="1"/>
</dbReference>
<feature type="region of interest" description="Disordered" evidence="1">
    <location>
        <begin position="1"/>
        <end position="23"/>
    </location>
</feature>
<keyword evidence="3" id="KW-1185">Reference proteome</keyword>
<sequence>MAQQQLPPGQEGQGADGEPIRPEATRALAQVLGATSQAGAQNLLQMTGWQSDNASVQAIMQLLGGNPQMYGAELSRQLAAGAGPFNIQAAQGGMDTGSGGRADSGSAGAAGKPEESQALTEEALHIKRIQATQEKNRRNQRKYRERQKAKITTSENQIKELQDKADAFERSNENLVARVRELELAAHVAAQNAAAAGGPEAVAAARQKEVFQALARFCSQVSGEAISEDQVKRFRFRDWRRFTQAYQDRLAQLFARGSDLDIKARTELASLVGAKHEAERQAWTHTPQAIHKHYALQACLMPTNTTLNPPTMAGWQAILAELQLSPDQEQRLLSTREAILGQVQAIAAERQRISGALQAASPSLAQDLQQLEAHVLTSVAAEGLARNMQREDQLIFALLHTFWEVATPVQAARADQLCFPHLPDVLAMCTVLSQGQHPHPFAGRSKTEQGAVDAASAALPMPGLEELLEAQVFKEGSLGLYFSP</sequence>
<evidence type="ECO:0000313" key="2">
    <source>
        <dbReference type="EMBL" id="KAK9915563.1"/>
    </source>
</evidence>
<evidence type="ECO:0000313" key="3">
    <source>
        <dbReference type="Proteomes" id="UP001491310"/>
    </source>
</evidence>
<reference evidence="2 3" key="1">
    <citation type="journal article" date="2024" name="Nat. Commun.">
        <title>Phylogenomics reveals the evolutionary origins of lichenization in chlorophyte algae.</title>
        <authorList>
            <person name="Puginier C."/>
            <person name="Libourel C."/>
            <person name="Otte J."/>
            <person name="Skaloud P."/>
            <person name="Haon M."/>
            <person name="Grisel S."/>
            <person name="Petersen M."/>
            <person name="Berrin J.G."/>
            <person name="Delaux P.M."/>
            <person name="Dal Grande F."/>
            <person name="Keller J."/>
        </authorList>
    </citation>
    <scope>NUCLEOTIDE SEQUENCE [LARGE SCALE GENOMIC DNA]</scope>
    <source>
        <strain evidence="2 3">SAG 216-7</strain>
    </source>
</reference>